<keyword evidence="7 8" id="KW-0066">ATP synthesis</keyword>
<comment type="subcellular location">
    <subcellularLocation>
        <location evidence="8">Cell membrane</location>
        <topology evidence="8">Peripheral membrane protein</topology>
    </subcellularLocation>
    <subcellularLocation>
        <location evidence="1">Membrane</location>
    </subcellularLocation>
</comment>
<dbReference type="HAMAP" id="MF_01416">
    <property type="entry name" value="ATP_synth_delta_bact"/>
    <property type="match status" value="1"/>
</dbReference>
<evidence type="ECO:0000256" key="3">
    <source>
        <dbReference type="ARBA" id="ARBA00022781"/>
    </source>
</evidence>
<dbReference type="GO" id="GO:0045259">
    <property type="term" value="C:proton-transporting ATP synthase complex"/>
    <property type="evidence" value="ECO:0007669"/>
    <property type="project" value="UniProtKB-KW"/>
</dbReference>
<evidence type="ECO:0000256" key="2">
    <source>
        <dbReference type="ARBA" id="ARBA00022448"/>
    </source>
</evidence>
<keyword evidence="3 8" id="KW-0375">Hydrogen ion transport</keyword>
<dbReference type="PRINTS" id="PR00125">
    <property type="entry name" value="ATPASEDELTA"/>
</dbReference>
<comment type="function">
    <text evidence="8">This protein is part of the stalk that links CF(0) to CF(1). It either transmits conformational changes from CF(0) to CF(1) or is implicated in proton conduction.</text>
</comment>
<dbReference type="AlphaFoldDB" id="A0A248JRF7"/>
<comment type="similarity">
    <text evidence="8">Belongs to the ATPase delta chain family.</text>
</comment>
<dbReference type="InterPro" id="IPR026015">
    <property type="entry name" value="ATP_synth_OSCP/delta_N_sf"/>
</dbReference>
<evidence type="ECO:0000256" key="8">
    <source>
        <dbReference type="HAMAP-Rule" id="MF_01416"/>
    </source>
</evidence>
<dbReference type="RefSeq" id="WP_088872041.1">
    <property type="nucleotide sequence ID" value="NZ_CP022110.1"/>
</dbReference>
<dbReference type="Pfam" id="PF00213">
    <property type="entry name" value="OSCP"/>
    <property type="match status" value="1"/>
</dbReference>
<sequence length="186" mass="19697">MASQGTVVSGLAARYAAALFDLADEQKALDQTAQDLTSLKQVLAESADLRRVVRSPVLSRAEQARAMEAVLSQAGTSELVRKFIGLVAQNRRLFALDGMIVAFLAELAQRRGEETATVISARPLTEEQLSAVTDALKKALGSKVSVAASVDPTLLGGMIVKVGSRMIDSSVRTKLTKLKIAMKGVG</sequence>
<accession>A0A248JRF7</accession>
<dbReference type="PANTHER" id="PTHR11910">
    <property type="entry name" value="ATP SYNTHASE DELTA CHAIN"/>
    <property type="match status" value="1"/>
</dbReference>
<evidence type="ECO:0000256" key="6">
    <source>
        <dbReference type="ARBA" id="ARBA00023196"/>
    </source>
</evidence>
<keyword evidence="2 8" id="KW-0813">Transport</keyword>
<dbReference type="InterPro" id="IPR020781">
    <property type="entry name" value="ATPase_OSCP/d_CS"/>
</dbReference>
<name>A0A248JRF7_9PROT</name>
<dbReference type="NCBIfam" id="TIGR01145">
    <property type="entry name" value="ATP_synt_delta"/>
    <property type="match status" value="1"/>
</dbReference>
<dbReference type="Proteomes" id="UP000197153">
    <property type="component" value="Chromosome 1"/>
</dbReference>
<dbReference type="SUPFAM" id="SSF47928">
    <property type="entry name" value="N-terminal domain of the delta subunit of the F1F0-ATP synthase"/>
    <property type="match status" value="1"/>
</dbReference>
<organism evidence="9 10">
    <name type="scientific">Nitrospirillum viridazoti CBAmc</name>
    <dbReference type="NCBI Taxonomy" id="1441467"/>
    <lineage>
        <taxon>Bacteria</taxon>
        <taxon>Pseudomonadati</taxon>
        <taxon>Pseudomonadota</taxon>
        <taxon>Alphaproteobacteria</taxon>
        <taxon>Rhodospirillales</taxon>
        <taxon>Azospirillaceae</taxon>
        <taxon>Nitrospirillum</taxon>
        <taxon>Nitrospirillum viridazoti</taxon>
    </lineage>
</organism>
<reference evidence="9 10" key="1">
    <citation type="submission" date="2017-06" db="EMBL/GenBank/DDBJ databases">
        <title>Complete genome sequence of Nitrospirillum amazonense strain CBAmC, an endophytic nitrogen-fixing and plant growth-promoting bacterium, isolated from sugarcane.</title>
        <authorList>
            <person name="Schwab S."/>
            <person name="dos Santos Teixeira K.R."/>
            <person name="Simoes Araujo J.L."/>
            <person name="Soares Vidal M."/>
            <person name="Borges de Freitas H.R."/>
            <person name="Rivello Crivelaro A.L."/>
            <person name="Bueno de Camargo Nunes A."/>
            <person name="dos Santos C.M."/>
            <person name="Palmeira da Silva Rosa D."/>
            <person name="da Silva Padilha D."/>
            <person name="da Silva E."/>
            <person name="Araujo Terra L."/>
            <person name="Soares Mendes V."/>
            <person name="Farinelli L."/>
            <person name="Magalhaes Cruz L."/>
            <person name="Baldani J.I."/>
        </authorList>
    </citation>
    <scope>NUCLEOTIDE SEQUENCE [LARGE SCALE GENOMIC DNA]</scope>
    <source>
        <strain evidence="9 10">CBAmC</strain>
    </source>
</reference>
<keyword evidence="6 8" id="KW-0139">CF(1)</keyword>
<protein>
    <recommendedName>
        <fullName evidence="8">ATP synthase subunit delta</fullName>
    </recommendedName>
    <alternativeName>
        <fullName evidence="8">ATP synthase F(1) sector subunit delta</fullName>
    </alternativeName>
    <alternativeName>
        <fullName evidence="8">F-type ATPase subunit delta</fullName>
        <shortName evidence="8">F-ATPase subunit delta</shortName>
    </alternativeName>
</protein>
<dbReference type="Gene3D" id="1.10.520.20">
    <property type="entry name" value="N-terminal domain of the delta subunit of the F1F0-ATP synthase"/>
    <property type="match status" value="1"/>
</dbReference>
<dbReference type="EMBL" id="CP022110">
    <property type="protein sequence ID" value="ASG21333.1"/>
    <property type="molecule type" value="Genomic_DNA"/>
</dbReference>
<dbReference type="GO" id="GO:0005886">
    <property type="term" value="C:plasma membrane"/>
    <property type="evidence" value="ECO:0007669"/>
    <property type="project" value="UniProtKB-SubCell"/>
</dbReference>
<dbReference type="NCBIfam" id="NF004402">
    <property type="entry name" value="PRK05758.2-2"/>
    <property type="match status" value="1"/>
</dbReference>
<dbReference type="InterPro" id="IPR000711">
    <property type="entry name" value="ATPase_OSCP/dsu"/>
</dbReference>
<evidence type="ECO:0000256" key="7">
    <source>
        <dbReference type="ARBA" id="ARBA00023310"/>
    </source>
</evidence>
<comment type="function">
    <text evidence="8">F(1)F(0) ATP synthase produces ATP from ADP in the presence of a proton or sodium gradient. F-type ATPases consist of two structural domains, F(1) containing the extramembraneous catalytic core and F(0) containing the membrane proton channel, linked together by a central stalk and a peripheral stalk. During catalysis, ATP synthesis in the catalytic domain of F(1) is coupled via a rotary mechanism of the central stalk subunits to proton translocation.</text>
</comment>
<keyword evidence="10" id="KW-1185">Reference proteome</keyword>
<dbReference type="PROSITE" id="PS00389">
    <property type="entry name" value="ATPASE_DELTA"/>
    <property type="match status" value="1"/>
</dbReference>
<evidence type="ECO:0000256" key="1">
    <source>
        <dbReference type="ARBA" id="ARBA00004370"/>
    </source>
</evidence>
<keyword evidence="5 8" id="KW-0472">Membrane</keyword>
<dbReference type="KEGG" id="nao:Y958_11210"/>
<evidence type="ECO:0000313" key="9">
    <source>
        <dbReference type="EMBL" id="ASG21333.1"/>
    </source>
</evidence>
<gene>
    <name evidence="8" type="primary">atpH</name>
    <name evidence="9" type="ORF">Y958_11210</name>
</gene>
<dbReference type="GO" id="GO:0046933">
    <property type="term" value="F:proton-transporting ATP synthase activity, rotational mechanism"/>
    <property type="evidence" value="ECO:0007669"/>
    <property type="project" value="UniProtKB-UniRule"/>
</dbReference>
<proteinExistence type="inferred from homology"/>
<evidence type="ECO:0000256" key="4">
    <source>
        <dbReference type="ARBA" id="ARBA00023065"/>
    </source>
</evidence>
<evidence type="ECO:0000256" key="5">
    <source>
        <dbReference type="ARBA" id="ARBA00023136"/>
    </source>
</evidence>
<evidence type="ECO:0000313" key="10">
    <source>
        <dbReference type="Proteomes" id="UP000197153"/>
    </source>
</evidence>
<keyword evidence="8" id="KW-1003">Cell membrane</keyword>
<keyword evidence="4 8" id="KW-0406">Ion transport</keyword>
<dbReference type="NCBIfam" id="NF004406">
    <property type="entry name" value="PRK05758.3-2"/>
    <property type="match status" value="1"/>
</dbReference>